<dbReference type="InterPro" id="IPR035892">
    <property type="entry name" value="C2_domain_sf"/>
</dbReference>
<evidence type="ECO:0000313" key="7">
    <source>
        <dbReference type="Proteomes" id="UP000005226"/>
    </source>
</evidence>
<comment type="similarity">
    <text evidence="1">Belongs to the CC2D1 family.</text>
</comment>
<dbReference type="SMART" id="SM00239">
    <property type="entry name" value="C2"/>
    <property type="match status" value="1"/>
</dbReference>
<name>H2TPD9_TAKRU</name>
<dbReference type="Pfam" id="PF21528">
    <property type="entry name" value="CC2D1A-B_DM14"/>
    <property type="match status" value="3"/>
</dbReference>
<dbReference type="Gene3D" id="2.60.40.150">
    <property type="entry name" value="C2 domain"/>
    <property type="match status" value="1"/>
</dbReference>
<feature type="compositionally biased region" description="Low complexity" evidence="4">
    <location>
        <begin position="115"/>
        <end position="129"/>
    </location>
</feature>
<dbReference type="GeneTree" id="ENSGT00390000009595"/>
<dbReference type="AlphaFoldDB" id="H2TPD9"/>
<evidence type="ECO:0000256" key="3">
    <source>
        <dbReference type="ARBA" id="ARBA00068693"/>
    </source>
</evidence>
<dbReference type="PANTHER" id="PTHR13076:SF5">
    <property type="entry name" value="COILED-COIL AND C2 DOMAIN-CONTAINING PROTEIN 1B"/>
    <property type="match status" value="1"/>
</dbReference>
<accession>H2TPD9</accession>
<keyword evidence="7" id="KW-1185">Reference proteome</keyword>
<dbReference type="Pfam" id="PF00168">
    <property type="entry name" value="C2"/>
    <property type="match status" value="1"/>
</dbReference>
<gene>
    <name evidence="6" type="primary">cc2d1b</name>
</gene>
<protein>
    <recommendedName>
        <fullName evidence="3">Coiled-coil and C2 domain-containing protein 1B</fullName>
    </recommendedName>
</protein>
<dbReference type="SUPFAM" id="SSF49562">
    <property type="entry name" value="C2 domain (Calcium/lipid-binding domain, CaLB)"/>
    <property type="match status" value="1"/>
</dbReference>
<dbReference type="PANTHER" id="PTHR13076">
    <property type="entry name" value="COILED-COIL AND C2 DOMAIN-CONTAINING PROTEIN 1-LIKE"/>
    <property type="match status" value="1"/>
</dbReference>
<feature type="compositionally biased region" description="Low complexity" evidence="4">
    <location>
        <begin position="255"/>
        <end position="271"/>
    </location>
</feature>
<dbReference type="InterPro" id="IPR006608">
    <property type="entry name" value="CC2D1A/B_DM14"/>
</dbReference>
<sequence>RNMFGRRRAAQPKGQGAAAAKQMGLFLELDPEQVMTEGNLDDPDLEAELAALTGNAAGAGGRVKPKGKSPLPMEDIAKMADECLRDIDEDEEDGNVEEDQDLLAELQEVVGMGEADAAAVPVSSPSPADTAESPPSQAKQQDMKTSSAAPGSLQHTLEERISLYKIAIQNSKTAGEASKARRYERGLKTLQTMLTAAKKGRPVNEAEIPPPVATGAHSADSGSAVPQRPAPPVPSRPPPDSSPPGPDASREEEQSSSSAEATPSTAPSPEEMTGELPDQPQTAAPAASSPNDVLEALEQRRAKYIEAINQAKANGDDRKARMHERISKQYQSAIRAHKAGKVVNFEELPIPPGFPPIPGHKSTGAEQAFVAALVAVDKLTAADTAEEPNDEEEVCTTAGRPPHLHHLGIISSVSISSLRLQGIKAKSSPEFLSYQEQLEFLEGRKKQYLKAALQAKQKNDIEQAKALFRTAKTLDPIIEGVRSGGAVDISSVPSPPGDEDEDFILVHHSDVQVSDKAQQVYAQLMKILGEQYEKCRTHSEQFTHLGNVTETTKFEKMAESCKKSLEVLKLAQSRGLPPPKHHFEEISFHTVRIFPELSSTDMVVIIVKGMNLPAPTGVQPNDLDAYVKFDFPYPSTQPQKHKTSVIKNTNCPEYNQSFTLSINRNHRGFRRVVSSRGLKLELLHKGGFLRSDKPIGTAVVKLDKLETQSEIREIIEVMNGRKPTGGRVEVKVRLREPLSGQDMQTSTERWLLISPDGPRGL</sequence>
<reference evidence="6" key="2">
    <citation type="submission" date="2025-08" db="UniProtKB">
        <authorList>
            <consortium name="Ensembl"/>
        </authorList>
    </citation>
    <scope>IDENTIFICATION</scope>
</reference>
<dbReference type="GO" id="GO:0001227">
    <property type="term" value="F:DNA-binding transcription repressor activity, RNA polymerase II-specific"/>
    <property type="evidence" value="ECO:0007669"/>
    <property type="project" value="InterPro"/>
</dbReference>
<feature type="domain" description="C2" evidence="5">
    <location>
        <begin position="582"/>
        <end position="715"/>
    </location>
</feature>
<feature type="region of interest" description="Disordered" evidence="4">
    <location>
        <begin position="109"/>
        <end position="154"/>
    </location>
</feature>
<evidence type="ECO:0000256" key="4">
    <source>
        <dbReference type="SAM" id="MobiDB-lite"/>
    </source>
</evidence>
<evidence type="ECO:0000256" key="1">
    <source>
        <dbReference type="ARBA" id="ARBA00010672"/>
    </source>
</evidence>
<reference evidence="6" key="3">
    <citation type="submission" date="2025-09" db="UniProtKB">
        <authorList>
            <consortium name="Ensembl"/>
        </authorList>
    </citation>
    <scope>IDENTIFICATION</scope>
</reference>
<reference evidence="6 7" key="1">
    <citation type="journal article" date="2011" name="Genome Biol. Evol.">
        <title>Integration of the genetic map and genome assembly of fugu facilitates insights into distinct features of genome evolution in teleosts and mammals.</title>
        <authorList>
            <person name="Kai W."/>
            <person name="Kikuchi K."/>
            <person name="Tohari S."/>
            <person name="Chew A.K."/>
            <person name="Tay A."/>
            <person name="Fujiwara A."/>
            <person name="Hosoya S."/>
            <person name="Suetake H."/>
            <person name="Naruse K."/>
            <person name="Brenner S."/>
            <person name="Suzuki Y."/>
            <person name="Venkatesh B."/>
        </authorList>
    </citation>
    <scope>NUCLEOTIDE SEQUENCE [LARGE SCALE GENOMIC DNA]</scope>
</reference>
<evidence type="ECO:0000256" key="2">
    <source>
        <dbReference type="ARBA" id="ARBA00023054"/>
    </source>
</evidence>
<evidence type="ECO:0000313" key="6">
    <source>
        <dbReference type="Ensembl" id="ENSTRUP00000026545.3"/>
    </source>
</evidence>
<dbReference type="FunFam" id="2.60.40.150:FF:000104">
    <property type="entry name" value="coiled-coil and C2 domain-containing protein 1B"/>
    <property type="match status" value="1"/>
</dbReference>
<feature type="region of interest" description="Disordered" evidence="4">
    <location>
        <begin position="193"/>
        <end position="291"/>
    </location>
</feature>
<feature type="compositionally biased region" description="Polar residues" evidence="4">
    <location>
        <begin position="133"/>
        <end position="154"/>
    </location>
</feature>
<keyword evidence="2" id="KW-0175">Coiled coil</keyword>
<dbReference type="InterPro" id="IPR039725">
    <property type="entry name" value="CC2D1A/B"/>
</dbReference>
<organism evidence="6 7">
    <name type="scientific">Takifugu rubripes</name>
    <name type="common">Japanese pufferfish</name>
    <name type="synonym">Fugu rubripes</name>
    <dbReference type="NCBI Taxonomy" id="31033"/>
    <lineage>
        <taxon>Eukaryota</taxon>
        <taxon>Metazoa</taxon>
        <taxon>Chordata</taxon>
        <taxon>Craniata</taxon>
        <taxon>Vertebrata</taxon>
        <taxon>Euteleostomi</taxon>
        <taxon>Actinopterygii</taxon>
        <taxon>Neopterygii</taxon>
        <taxon>Teleostei</taxon>
        <taxon>Neoteleostei</taxon>
        <taxon>Acanthomorphata</taxon>
        <taxon>Eupercaria</taxon>
        <taxon>Tetraodontiformes</taxon>
        <taxon>Tetradontoidea</taxon>
        <taxon>Tetraodontidae</taxon>
        <taxon>Takifugu</taxon>
    </lineage>
</organism>
<dbReference type="InterPro" id="IPR000008">
    <property type="entry name" value="C2_dom"/>
</dbReference>
<dbReference type="SMART" id="SM00685">
    <property type="entry name" value="DM14"/>
    <property type="match status" value="3"/>
</dbReference>
<dbReference type="InterPro" id="IPR037772">
    <property type="entry name" value="C2_Freud"/>
</dbReference>
<dbReference type="Ensembl" id="ENSTRUT00000026652.3">
    <property type="protein sequence ID" value="ENSTRUP00000026545.3"/>
    <property type="gene ID" value="ENSTRUG00000010514.3"/>
</dbReference>
<feature type="compositionally biased region" description="Pro residues" evidence="4">
    <location>
        <begin position="228"/>
        <end position="246"/>
    </location>
</feature>
<dbReference type="HOGENOM" id="CLU_008808_1_0_1"/>
<dbReference type="CDD" id="cd08690">
    <property type="entry name" value="C2_Freud-1"/>
    <property type="match status" value="1"/>
</dbReference>
<evidence type="ECO:0000259" key="5">
    <source>
        <dbReference type="PROSITE" id="PS50004"/>
    </source>
</evidence>
<dbReference type="Proteomes" id="UP000005226">
    <property type="component" value="Chromosome 22"/>
</dbReference>
<proteinExistence type="inferred from homology"/>
<dbReference type="PROSITE" id="PS50004">
    <property type="entry name" value="C2"/>
    <property type="match status" value="1"/>
</dbReference>